<sequence length="113" mass="12716">MTKKPPAPSDVADKFMLRMPEGMRDRIAAKAEKNHRSMNAEIVARLEESLGADEKYTVQQIKGLLDADATEAIVKEIQRAAELAIARVAEERQATVFIRNEGLRRRGQKEPKD</sequence>
<dbReference type="Gene3D" id="1.10.1220.10">
    <property type="entry name" value="Met repressor-like"/>
    <property type="match status" value="1"/>
</dbReference>
<dbReference type="Pfam" id="PF03869">
    <property type="entry name" value="Arc"/>
    <property type="match status" value="1"/>
</dbReference>
<protein>
    <submittedName>
        <fullName evidence="2">Arc family DNA-binding protein</fullName>
    </submittedName>
</protein>
<dbReference type="RefSeq" id="WP_202065450.1">
    <property type="nucleotide sequence ID" value="NZ_JAEQMY010000122.1"/>
</dbReference>
<evidence type="ECO:0000313" key="3">
    <source>
        <dbReference type="Proteomes" id="UP000605848"/>
    </source>
</evidence>
<keyword evidence="3" id="KW-1185">Reference proteome</keyword>
<dbReference type="InterPro" id="IPR005569">
    <property type="entry name" value="Arc_DNA-bd_dom"/>
</dbReference>
<dbReference type="AlphaFoldDB" id="A0A937CZ70"/>
<accession>A0A937CZ70</accession>
<feature type="domain" description="Arc-like DNA binding" evidence="1">
    <location>
        <begin position="12"/>
        <end position="50"/>
    </location>
</feature>
<dbReference type="SUPFAM" id="SSF47598">
    <property type="entry name" value="Ribbon-helix-helix"/>
    <property type="match status" value="1"/>
</dbReference>
<gene>
    <name evidence="2" type="ORF">JKG68_28665</name>
</gene>
<proteinExistence type="predicted"/>
<dbReference type="Proteomes" id="UP000605848">
    <property type="component" value="Unassembled WGS sequence"/>
</dbReference>
<evidence type="ECO:0000313" key="2">
    <source>
        <dbReference type="EMBL" id="MBL0407878.1"/>
    </source>
</evidence>
<evidence type="ECO:0000259" key="1">
    <source>
        <dbReference type="Pfam" id="PF03869"/>
    </source>
</evidence>
<dbReference type="GO" id="GO:0003677">
    <property type="term" value="F:DNA binding"/>
    <property type="evidence" value="ECO:0007669"/>
    <property type="project" value="UniProtKB-KW"/>
</dbReference>
<organism evidence="2 3">
    <name type="scientific">Microvirga aerilata</name>
    <dbReference type="NCBI Taxonomy" id="670292"/>
    <lineage>
        <taxon>Bacteria</taxon>
        <taxon>Pseudomonadati</taxon>
        <taxon>Pseudomonadota</taxon>
        <taxon>Alphaproteobacteria</taxon>
        <taxon>Hyphomicrobiales</taxon>
        <taxon>Methylobacteriaceae</taxon>
        <taxon>Microvirga</taxon>
    </lineage>
</organism>
<dbReference type="EMBL" id="JAEQMY010000122">
    <property type="protein sequence ID" value="MBL0407878.1"/>
    <property type="molecule type" value="Genomic_DNA"/>
</dbReference>
<dbReference type="InterPro" id="IPR010985">
    <property type="entry name" value="Ribbon_hlx_hlx"/>
</dbReference>
<dbReference type="InterPro" id="IPR013321">
    <property type="entry name" value="Arc_rbn_hlx_hlx"/>
</dbReference>
<comment type="caution">
    <text evidence="2">The sequence shown here is derived from an EMBL/GenBank/DDBJ whole genome shotgun (WGS) entry which is preliminary data.</text>
</comment>
<keyword evidence="2" id="KW-0238">DNA-binding</keyword>
<reference evidence="2" key="1">
    <citation type="submission" date="2021-01" db="EMBL/GenBank/DDBJ databases">
        <title>Microvirga sp.</title>
        <authorList>
            <person name="Kim M.K."/>
        </authorList>
    </citation>
    <scope>NUCLEOTIDE SEQUENCE</scope>
    <source>
        <strain evidence="2">5420S-16</strain>
    </source>
</reference>
<name>A0A937CZ70_9HYPH</name>
<dbReference type="GO" id="GO:0006355">
    <property type="term" value="P:regulation of DNA-templated transcription"/>
    <property type="evidence" value="ECO:0007669"/>
    <property type="project" value="InterPro"/>
</dbReference>